<evidence type="ECO:0000313" key="1">
    <source>
        <dbReference type="EMBL" id="MDH0362793.1"/>
    </source>
</evidence>
<dbReference type="InterPro" id="IPR024400">
    <property type="entry name" value="DUF2635"/>
</dbReference>
<dbReference type="EMBL" id="JAODZU010000006">
    <property type="protein sequence ID" value="MDH0362793.1"/>
    <property type="molecule type" value="Genomic_DNA"/>
</dbReference>
<comment type="caution">
    <text evidence="1">The sequence shown here is derived from an EMBL/GenBank/DDBJ whole genome shotgun (WGS) entry which is preliminary data.</text>
</comment>
<gene>
    <name evidence="1" type="ORF">N7330_06950</name>
</gene>
<organism evidence="1 2">
    <name type="scientific">Comamonas aquatica</name>
    <dbReference type="NCBI Taxonomy" id="225991"/>
    <lineage>
        <taxon>Bacteria</taxon>
        <taxon>Pseudomonadati</taxon>
        <taxon>Pseudomonadota</taxon>
        <taxon>Betaproteobacteria</taxon>
        <taxon>Burkholderiales</taxon>
        <taxon>Comamonadaceae</taxon>
        <taxon>Comamonas</taxon>
    </lineage>
</organism>
<evidence type="ECO:0000313" key="2">
    <source>
        <dbReference type="Proteomes" id="UP001158297"/>
    </source>
</evidence>
<protein>
    <submittedName>
        <fullName evidence="1">DUF2635 domain-containing protein</fullName>
    </submittedName>
</protein>
<accession>A0AA42L1S8</accession>
<sequence>MHVKPAEGRAVRIPERANALMAAEGCEVPRNVYWTRRLAEGDVLEVKTATPKGKPAK</sequence>
<dbReference type="Proteomes" id="UP001158297">
    <property type="component" value="Unassembled WGS sequence"/>
</dbReference>
<reference evidence="1" key="1">
    <citation type="submission" date="2022-09" db="EMBL/GenBank/DDBJ databases">
        <title>Intensive care unit water sources are persistently colonized with multi-drug resistant bacteria and are the site of extensive horizontal gene transfer of antibiotic resistance genes.</title>
        <authorList>
            <person name="Diorio-Toth L."/>
        </authorList>
    </citation>
    <scope>NUCLEOTIDE SEQUENCE</scope>
    <source>
        <strain evidence="1">GD04130</strain>
    </source>
</reference>
<proteinExistence type="predicted"/>
<dbReference type="Pfam" id="PF10948">
    <property type="entry name" value="DUF2635"/>
    <property type="match status" value="1"/>
</dbReference>
<dbReference type="AlphaFoldDB" id="A0AA42L1S8"/>
<name>A0AA42L1S8_9BURK</name>
<dbReference type="RefSeq" id="WP_279859901.1">
    <property type="nucleotide sequence ID" value="NZ_JAODZU010000006.1"/>
</dbReference>